<dbReference type="InterPro" id="IPR015015">
    <property type="entry name" value="F-actin-binding"/>
</dbReference>
<feature type="region of interest" description="Disordered" evidence="1">
    <location>
        <begin position="143"/>
        <end position="221"/>
    </location>
</feature>
<feature type="domain" description="F-actin binding" evidence="2">
    <location>
        <begin position="324"/>
        <end position="455"/>
    </location>
</feature>
<gene>
    <name evidence="3" type="ORF">NQ314_012953</name>
</gene>
<keyword evidence="4" id="KW-1185">Reference proteome</keyword>
<reference evidence="3" key="1">
    <citation type="journal article" date="2023" name="Insect Mol. Biol.">
        <title>Genome sequencing provides insights into the evolution of gene families encoding plant cell wall-degrading enzymes in longhorned beetles.</title>
        <authorList>
            <person name="Shin N.R."/>
            <person name="Okamura Y."/>
            <person name="Kirsch R."/>
            <person name="Pauchet Y."/>
        </authorList>
    </citation>
    <scope>NUCLEOTIDE SEQUENCE</scope>
    <source>
        <strain evidence="3">RBIC_L_NR</strain>
    </source>
</reference>
<accession>A0AAV8X975</accession>
<feature type="region of interest" description="Disordered" evidence="1">
    <location>
        <begin position="1"/>
        <end position="42"/>
    </location>
</feature>
<evidence type="ECO:0000313" key="3">
    <source>
        <dbReference type="EMBL" id="KAJ8935196.1"/>
    </source>
</evidence>
<dbReference type="Gene3D" id="1.20.120.330">
    <property type="entry name" value="Nucleotidyltransferases domain 2"/>
    <property type="match status" value="1"/>
</dbReference>
<proteinExistence type="predicted"/>
<evidence type="ECO:0000259" key="2">
    <source>
        <dbReference type="SMART" id="SM00808"/>
    </source>
</evidence>
<sequence>MSVDSDVPMVGSPLEPLPLPPIFPENNEEDADRSDPLDDNKTSKVFKNKLVMKEMELKLVAEIKERADQKGKNPKESPLEPFLAVSGISHDPVAQLVTELSQSLNLEKEVDKNLVRKNSQGNITSTTKPIENNGVTFVSQLKKIETKKPSTKEKSESDSSMIIDFKSRLRKVESEKKSDDTFNRNEDNEPETNKRESTASSDSGNLKIDEGEDKRKSTGSISSLKKLWEAKDSADSCGNIQLSPKLSIKNNKNEEIIEVSPVETSDESVKLEKVNRNDKKSWPPVAEDKPVIPTKPPVKAVKPIVNRPAGSAIYATPNANNAKPPIMAKPTNIENKTPDEDIKLTSSDKSGKENILEISQALETTLNSIKSNAAVSTSTWLQLSDKIGLLHGSCMDYADNVIPAHTKFQFRELLTRLESQARQLRSAGSRNTTENTRCINEVNNTIKDVVNVVFR</sequence>
<feature type="compositionally biased region" description="Basic and acidic residues" evidence="1">
    <location>
        <begin position="207"/>
        <end position="216"/>
    </location>
</feature>
<organism evidence="3 4">
    <name type="scientific">Rhamnusium bicolor</name>
    <dbReference type="NCBI Taxonomy" id="1586634"/>
    <lineage>
        <taxon>Eukaryota</taxon>
        <taxon>Metazoa</taxon>
        <taxon>Ecdysozoa</taxon>
        <taxon>Arthropoda</taxon>
        <taxon>Hexapoda</taxon>
        <taxon>Insecta</taxon>
        <taxon>Pterygota</taxon>
        <taxon>Neoptera</taxon>
        <taxon>Endopterygota</taxon>
        <taxon>Coleoptera</taxon>
        <taxon>Polyphaga</taxon>
        <taxon>Cucujiformia</taxon>
        <taxon>Chrysomeloidea</taxon>
        <taxon>Cerambycidae</taxon>
        <taxon>Lepturinae</taxon>
        <taxon>Rhagiini</taxon>
        <taxon>Rhamnusium</taxon>
    </lineage>
</organism>
<comment type="caution">
    <text evidence="3">The sequence shown here is derived from an EMBL/GenBank/DDBJ whole genome shotgun (WGS) entry which is preliminary data.</text>
</comment>
<dbReference type="GO" id="GO:0005524">
    <property type="term" value="F:ATP binding"/>
    <property type="evidence" value="ECO:0007669"/>
    <property type="project" value="InterPro"/>
</dbReference>
<dbReference type="EMBL" id="JANEYF010003614">
    <property type="protein sequence ID" value="KAJ8935196.1"/>
    <property type="molecule type" value="Genomic_DNA"/>
</dbReference>
<feature type="region of interest" description="Disordered" evidence="1">
    <location>
        <begin position="269"/>
        <end position="294"/>
    </location>
</feature>
<feature type="compositionally biased region" description="Basic and acidic residues" evidence="1">
    <location>
        <begin position="165"/>
        <end position="197"/>
    </location>
</feature>
<dbReference type="AlphaFoldDB" id="A0AAV8X975"/>
<feature type="region of interest" description="Disordered" evidence="1">
    <location>
        <begin position="315"/>
        <end position="348"/>
    </location>
</feature>
<feature type="compositionally biased region" description="Basic and acidic residues" evidence="1">
    <location>
        <begin position="269"/>
        <end position="290"/>
    </location>
</feature>
<evidence type="ECO:0000256" key="1">
    <source>
        <dbReference type="SAM" id="MobiDB-lite"/>
    </source>
</evidence>
<feature type="compositionally biased region" description="Basic and acidic residues" evidence="1">
    <location>
        <begin position="33"/>
        <end position="42"/>
    </location>
</feature>
<dbReference type="Proteomes" id="UP001162156">
    <property type="component" value="Unassembled WGS sequence"/>
</dbReference>
<dbReference type="GO" id="GO:0004715">
    <property type="term" value="F:non-membrane spanning protein tyrosine kinase activity"/>
    <property type="evidence" value="ECO:0007669"/>
    <property type="project" value="InterPro"/>
</dbReference>
<name>A0AAV8X975_9CUCU</name>
<protein>
    <recommendedName>
        <fullName evidence="2">F-actin binding domain-containing protein</fullName>
    </recommendedName>
</protein>
<dbReference type="Pfam" id="PF08919">
    <property type="entry name" value="F_actin_bind"/>
    <property type="match status" value="1"/>
</dbReference>
<feature type="compositionally biased region" description="Basic and acidic residues" evidence="1">
    <location>
        <begin position="143"/>
        <end position="157"/>
    </location>
</feature>
<dbReference type="SMART" id="SM00808">
    <property type="entry name" value="FABD"/>
    <property type="match status" value="1"/>
</dbReference>
<evidence type="ECO:0000313" key="4">
    <source>
        <dbReference type="Proteomes" id="UP001162156"/>
    </source>
</evidence>
<dbReference type="FunFam" id="1.20.120.330:FF:000014">
    <property type="entry name" value="Abl tyrosine kinase, isoform H"/>
    <property type="match status" value="1"/>
</dbReference>